<dbReference type="SUPFAM" id="SSF52440">
    <property type="entry name" value="PreATP-grasp domain"/>
    <property type="match status" value="1"/>
</dbReference>
<sequence length="421" mass="46041">MKVLIIGRGGREHALAWKVAQNKIVTDVFVAPGNDGMADIATCVPIFEHQQKHLIAFVKKERIDLTIVGSELPLLEGIVDCFQENGLTIFGPTKAAAEIEGSKAFAKRVMQKYNIPTAKCEIFTELEKAKSYVSQQGTPLVIKADGLAAGKGVVVAKTMEEAYAALDEMMRDEKFGKSSSKVVIEEFLEGEEFSFIAFVNGAHVYPLALSQDHKRAFDFDEGPNTGGMGAYSPVPQISRTVYEDVLENTIRKVAKALKEEGRSFTGVLYAGMIATEEGPKVIEFNARFGDPEAQVLLPRMKSDIITTIGSVLKGEPCNIEWSEDVCVGVVLASKGYPNHYDKNASIKGLEQVRKDTLIFHAGTKLTNQGFVTNGGRVLLVGSLAKTISEARSNVYKELVNLQSDDVFYRHDIASKALKVNI</sequence>
<evidence type="ECO:0000256" key="4">
    <source>
        <dbReference type="ARBA" id="ARBA00013255"/>
    </source>
</evidence>
<evidence type="ECO:0000313" key="15">
    <source>
        <dbReference type="EMBL" id="OZM56230.1"/>
    </source>
</evidence>
<keyword evidence="6 13" id="KW-0547">Nucleotide-binding</keyword>
<dbReference type="Gene3D" id="3.30.470.20">
    <property type="entry name" value="ATP-grasp fold, B domain"/>
    <property type="match status" value="1"/>
</dbReference>
<evidence type="ECO:0000256" key="13">
    <source>
        <dbReference type="PROSITE-ProRule" id="PRU00409"/>
    </source>
</evidence>
<dbReference type="InterPro" id="IPR000115">
    <property type="entry name" value="PRibGlycinamide_synth"/>
</dbReference>
<reference evidence="16" key="1">
    <citation type="submission" date="2017-08" db="EMBL/GenBank/DDBJ databases">
        <authorList>
            <person name="Huang Z."/>
        </authorList>
    </citation>
    <scope>NUCLEOTIDE SEQUENCE [LARGE SCALE GENOMIC DNA]</scope>
    <source>
        <strain evidence="16">SA5d-4</strain>
    </source>
</reference>
<keyword evidence="5 12" id="KW-0436">Ligase</keyword>
<dbReference type="GO" id="GO:0006189">
    <property type="term" value="P:'de novo' IMP biosynthetic process"/>
    <property type="evidence" value="ECO:0007669"/>
    <property type="project" value="UniProtKB-UniRule"/>
</dbReference>
<evidence type="ECO:0000259" key="14">
    <source>
        <dbReference type="PROSITE" id="PS50975"/>
    </source>
</evidence>
<comment type="catalytic activity">
    <reaction evidence="12">
        <text>5-phospho-beta-D-ribosylamine + glycine + ATP = N(1)-(5-phospho-beta-D-ribosyl)glycinamide + ADP + phosphate + H(+)</text>
        <dbReference type="Rhea" id="RHEA:17453"/>
        <dbReference type="ChEBI" id="CHEBI:15378"/>
        <dbReference type="ChEBI" id="CHEBI:30616"/>
        <dbReference type="ChEBI" id="CHEBI:43474"/>
        <dbReference type="ChEBI" id="CHEBI:57305"/>
        <dbReference type="ChEBI" id="CHEBI:58681"/>
        <dbReference type="ChEBI" id="CHEBI:143788"/>
        <dbReference type="ChEBI" id="CHEBI:456216"/>
        <dbReference type="EC" id="6.3.4.13"/>
    </reaction>
</comment>
<dbReference type="FunFam" id="3.90.600.10:FF:000001">
    <property type="entry name" value="Trifunctional purine biosynthetic protein adenosine-3"/>
    <property type="match status" value="1"/>
</dbReference>
<dbReference type="InterPro" id="IPR037123">
    <property type="entry name" value="PRibGlycinamide_synth_C_sf"/>
</dbReference>
<evidence type="ECO:0000256" key="2">
    <source>
        <dbReference type="ARBA" id="ARBA00001946"/>
    </source>
</evidence>
<dbReference type="InterPro" id="IPR016185">
    <property type="entry name" value="PreATP-grasp_dom_sf"/>
</dbReference>
<dbReference type="SMART" id="SM01209">
    <property type="entry name" value="GARS_A"/>
    <property type="match status" value="1"/>
</dbReference>
<dbReference type="SMART" id="SM01210">
    <property type="entry name" value="GARS_C"/>
    <property type="match status" value="1"/>
</dbReference>
<dbReference type="SUPFAM" id="SSF56059">
    <property type="entry name" value="Glutathione synthetase ATP-binding domain-like"/>
    <property type="match status" value="1"/>
</dbReference>
<keyword evidence="8 13" id="KW-0067">ATP-binding</keyword>
<reference evidence="15 16" key="2">
    <citation type="submission" date="2017-09" db="EMBL/GenBank/DDBJ databases">
        <title>Bacillus patelloidae sp. nov., isolated from the intestinal tract of a marine limpet.</title>
        <authorList>
            <person name="Liu R."/>
            <person name="Dong C."/>
            <person name="Shao Z."/>
        </authorList>
    </citation>
    <scope>NUCLEOTIDE SEQUENCE [LARGE SCALE GENOMIC DNA]</scope>
    <source>
        <strain evidence="15 16">SA5d-4</strain>
    </source>
</reference>
<evidence type="ECO:0000256" key="8">
    <source>
        <dbReference type="ARBA" id="ARBA00022840"/>
    </source>
</evidence>
<dbReference type="InterPro" id="IPR011761">
    <property type="entry name" value="ATP-grasp"/>
</dbReference>
<keyword evidence="7 12" id="KW-0658">Purine biosynthesis</keyword>
<dbReference type="PROSITE" id="PS50975">
    <property type="entry name" value="ATP_GRASP"/>
    <property type="match status" value="1"/>
</dbReference>
<dbReference type="RefSeq" id="WP_094925663.1">
    <property type="nucleotide sequence ID" value="NZ_NPIA01000007.1"/>
</dbReference>
<dbReference type="SUPFAM" id="SSF51246">
    <property type="entry name" value="Rudiment single hybrid motif"/>
    <property type="match status" value="1"/>
</dbReference>
<dbReference type="HAMAP" id="MF_00138">
    <property type="entry name" value="GARS"/>
    <property type="match status" value="1"/>
</dbReference>
<comment type="cofactor">
    <cofactor evidence="2">
        <name>Mg(2+)</name>
        <dbReference type="ChEBI" id="CHEBI:18420"/>
    </cofactor>
</comment>
<dbReference type="GO" id="GO:0004637">
    <property type="term" value="F:phosphoribosylamine-glycine ligase activity"/>
    <property type="evidence" value="ECO:0007669"/>
    <property type="project" value="UniProtKB-UniRule"/>
</dbReference>
<comment type="caution">
    <text evidence="15">The sequence shown here is derived from an EMBL/GenBank/DDBJ whole genome shotgun (WGS) entry which is preliminary data.</text>
</comment>
<comment type="pathway">
    <text evidence="3 12">Purine metabolism; IMP biosynthesis via de novo pathway; N(1)-(5-phospho-D-ribosyl)glycinamide from 5-phospho-alpha-D-ribose 1-diphosphate: step 2/2.</text>
</comment>
<evidence type="ECO:0000256" key="12">
    <source>
        <dbReference type="HAMAP-Rule" id="MF_00138"/>
    </source>
</evidence>
<gene>
    <name evidence="12" type="primary">purD</name>
    <name evidence="15" type="ORF">CIB95_12455</name>
</gene>
<dbReference type="Gene3D" id="3.90.600.10">
    <property type="entry name" value="Phosphoribosylglycinamide synthetase, C-terminal domain"/>
    <property type="match status" value="1"/>
</dbReference>
<dbReference type="InterPro" id="IPR020561">
    <property type="entry name" value="PRibGlycinamid_synth_ATP-grasp"/>
</dbReference>
<dbReference type="Pfam" id="PF01071">
    <property type="entry name" value="GARS_A"/>
    <property type="match status" value="1"/>
</dbReference>
<evidence type="ECO:0000256" key="6">
    <source>
        <dbReference type="ARBA" id="ARBA00022741"/>
    </source>
</evidence>
<dbReference type="Gene3D" id="3.30.1490.20">
    <property type="entry name" value="ATP-grasp fold, A domain"/>
    <property type="match status" value="1"/>
</dbReference>
<dbReference type="GO" id="GO:0046872">
    <property type="term" value="F:metal ion binding"/>
    <property type="evidence" value="ECO:0007669"/>
    <property type="project" value="InterPro"/>
</dbReference>
<dbReference type="UniPathway" id="UPA00074">
    <property type="reaction ID" value="UER00125"/>
</dbReference>
<dbReference type="PROSITE" id="PS00184">
    <property type="entry name" value="GARS"/>
    <property type="match status" value="1"/>
</dbReference>
<proteinExistence type="inferred from homology"/>
<evidence type="ECO:0000256" key="1">
    <source>
        <dbReference type="ARBA" id="ARBA00001936"/>
    </source>
</evidence>
<dbReference type="InterPro" id="IPR011054">
    <property type="entry name" value="Rudment_hybrid_motif"/>
</dbReference>
<accession>A0A263BRA4</accession>
<dbReference type="EC" id="6.3.4.13" evidence="4 12"/>
<dbReference type="AlphaFoldDB" id="A0A263BRA4"/>
<dbReference type="InterPro" id="IPR013815">
    <property type="entry name" value="ATP_grasp_subdomain_1"/>
</dbReference>
<dbReference type="GO" id="GO:0009113">
    <property type="term" value="P:purine nucleobase biosynthetic process"/>
    <property type="evidence" value="ECO:0007669"/>
    <property type="project" value="InterPro"/>
</dbReference>
<dbReference type="InterPro" id="IPR020562">
    <property type="entry name" value="PRibGlycinamide_synth_N"/>
</dbReference>
<dbReference type="GO" id="GO:0005524">
    <property type="term" value="F:ATP binding"/>
    <property type="evidence" value="ECO:0007669"/>
    <property type="project" value="UniProtKB-UniRule"/>
</dbReference>
<dbReference type="InterPro" id="IPR020559">
    <property type="entry name" value="PRibGlycinamide_synth_CS"/>
</dbReference>
<evidence type="ECO:0000256" key="10">
    <source>
        <dbReference type="ARBA" id="ARBA00042242"/>
    </source>
</evidence>
<dbReference type="FunFam" id="3.30.1490.20:FF:000006">
    <property type="entry name" value="phosphoribosylamine--glycine ligase, chloroplastic-like"/>
    <property type="match status" value="1"/>
</dbReference>
<evidence type="ECO:0000256" key="5">
    <source>
        <dbReference type="ARBA" id="ARBA00022598"/>
    </source>
</evidence>
<keyword evidence="16" id="KW-1185">Reference proteome</keyword>
<dbReference type="InterPro" id="IPR020560">
    <property type="entry name" value="PRibGlycinamide_synth_C-dom"/>
</dbReference>
<evidence type="ECO:0000256" key="7">
    <source>
        <dbReference type="ARBA" id="ARBA00022755"/>
    </source>
</evidence>
<organism evidence="15 16">
    <name type="scientific">Lottiidibacillus patelloidae</name>
    <dbReference type="NCBI Taxonomy" id="2670334"/>
    <lineage>
        <taxon>Bacteria</taxon>
        <taxon>Bacillati</taxon>
        <taxon>Bacillota</taxon>
        <taxon>Bacilli</taxon>
        <taxon>Bacillales</taxon>
        <taxon>Bacillaceae</taxon>
        <taxon>Lottiidibacillus</taxon>
    </lineage>
</organism>
<evidence type="ECO:0000313" key="16">
    <source>
        <dbReference type="Proteomes" id="UP000217083"/>
    </source>
</evidence>
<evidence type="ECO:0000256" key="3">
    <source>
        <dbReference type="ARBA" id="ARBA00005174"/>
    </source>
</evidence>
<evidence type="ECO:0000256" key="11">
    <source>
        <dbReference type="ARBA" id="ARBA00042864"/>
    </source>
</evidence>
<dbReference type="EMBL" id="NPIA01000007">
    <property type="protein sequence ID" value="OZM56230.1"/>
    <property type="molecule type" value="Genomic_DNA"/>
</dbReference>
<comment type="cofactor">
    <cofactor evidence="1">
        <name>Mn(2+)</name>
        <dbReference type="ChEBI" id="CHEBI:29035"/>
    </cofactor>
</comment>
<dbReference type="NCBIfam" id="TIGR00877">
    <property type="entry name" value="purD"/>
    <property type="match status" value="1"/>
</dbReference>
<dbReference type="PANTHER" id="PTHR43472:SF1">
    <property type="entry name" value="PHOSPHORIBOSYLAMINE--GLYCINE LIGASE, CHLOROPLASTIC"/>
    <property type="match status" value="1"/>
</dbReference>
<dbReference type="Pfam" id="PF02843">
    <property type="entry name" value="GARS_C"/>
    <property type="match status" value="1"/>
</dbReference>
<dbReference type="PANTHER" id="PTHR43472">
    <property type="entry name" value="PHOSPHORIBOSYLAMINE--GLYCINE LIGASE"/>
    <property type="match status" value="1"/>
</dbReference>
<dbReference type="Proteomes" id="UP000217083">
    <property type="component" value="Unassembled WGS sequence"/>
</dbReference>
<protein>
    <recommendedName>
        <fullName evidence="4 12">Phosphoribosylamine--glycine ligase</fullName>
        <ecNumber evidence="4 12">6.3.4.13</ecNumber>
    </recommendedName>
    <alternativeName>
        <fullName evidence="12">GARS</fullName>
    </alternativeName>
    <alternativeName>
        <fullName evidence="10 12">Glycinamide ribonucleotide synthetase</fullName>
    </alternativeName>
    <alternativeName>
        <fullName evidence="11 12">Phosphoribosylglycinamide synthetase</fullName>
    </alternativeName>
</protein>
<comment type="similarity">
    <text evidence="9 12">Belongs to the GARS family.</text>
</comment>
<dbReference type="Pfam" id="PF02844">
    <property type="entry name" value="GARS_N"/>
    <property type="match status" value="1"/>
</dbReference>
<dbReference type="Gene3D" id="3.40.50.20">
    <property type="match status" value="1"/>
</dbReference>
<feature type="domain" description="ATP-grasp" evidence="14">
    <location>
        <begin position="107"/>
        <end position="313"/>
    </location>
</feature>
<name>A0A263BRA4_9BACI</name>
<evidence type="ECO:0000256" key="9">
    <source>
        <dbReference type="ARBA" id="ARBA00038345"/>
    </source>
</evidence>